<dbReference type="RefSeq" id="WP_172186256.1">
    <property type="nucleotide sequence ID" value="NZ_CAWPPK010000079.1"/>
</dbReference>
<gene>
    <name evidence="2" type="ORF">E5S67_01297</name>
</gene>
<organism evidence="2 3">
    <name type="scientific">Microcoleus asticus IPMA8</name>
    <dbReference type="NCBI Taxonomy" id="2563858"/>
    <lineage>
        <taxon>Bacteria</taxon>
        <taxon>Bacillati</taxon>
        <taxon>Cyanobacteriota</taxon>
        <taxon>Cyanophyceae</taxon>
        <taxon>Oscillatoriophycideae</taxon>
        <taxon>Oscillatoriales</taxon>
        <taxon>Microcoleaceae</taxon>
        <taxon>Microcoleus</taxon>
        <taxon>Microcoleus asticus</taxon>
    </lineage>
</organism>
<keyword evidence="3" id="KW-1185">Reference proteome</keyword>
<protein>
    <submittedName>
        <fullName evidence="2">Uncharacterized protein</fullName>
    </submittedName>
</protein>
<comment type="caution">
    <text evidence="2">The sequence shown here is derived from an EMBL/GenBank/DDBJ whole genome shotgun (WGS) entry which is preliminary data.</text>
</comment>
<keyword evidence="1" id="KW-1133">Transmembrane helix</keyword>
<sequence>MALMVPDSTTKSMNQGEFTLYEVLRDNLPNDFYVWYESSIQGSLPYSYFTILAPDFGLLIIALCNFFYQIVEVDSHNFKIKLQQQTNQNLQI</sequence>
<dbReference type="EMBL" id="SRRZ01000017">
    <property type="protein sequence ID" value="NQE33578.1"/>
    <property type="molecule type" value="Genomic_DNA"/>
</dbReference>
<evidence type="ECO:0000313" key="3">
    <source>
        <dbReference type="Proteomes" id="UP000702425"/>
    </source>
</evidence>
<dbReference type="Proteomes" id="UP000702425">
    <property type="component" value="Unassembled WGS sequence"/>
</dbReference>
<reference evidence="2 3" key="1">
    <citation type="journal article" date="2020" name="Sci. Rep.">
        <title>A novel cyanobacterial geosmin producer, revising GeoA distribution and dispersion patterns in Bacteria.</title>
        <authorList>
            <person name="Churro C."/>
            <person name="Semedo-Aguiar A.P."/>
            <person name="Silva A.D."/>
            <person name="Pereira-Leal J.B."/>
            <person name="Leite R.B."/>
        </authorList>
    </citation>
    <scope>NUCLEOTIDE SEQUENCE [LARGE SCALE GENOMIC DNA]</scope>
    <source>
        <strain evidence="2 3">IPMA8</strain>
    </source>
</reference>
<accession>A0ABX2CTW1</accession>
<evidence type="ECO:0000313" key="2">
    <source>
        <dbReference type="EMBL" id="NQE33578.1"/>
    </source>
</evidence>
<name>A0ABX2CTW1_9CYAN</name>
<proteinExistence type="predicted"/>
<feature type="transmembrane region" description="Helical" evidence="1">
    <location>
        <begin position="46"/>
        <end position="71"/>
    </location>
</feature>
<keyword evidence="1" id="KW-0472">Membrane</keyword>
<evidence type="ECO:0000256" key="1">
    <source>
        <dbReference type="SAM" id="Phobius"/>
    </source>
</evidence>
<keyword evidence="1" id="KW-0812">Transmembrane</keyword>